<dbReference type="SUPFAM" id="SSF51445">
    <property type="entry name" value="(Trans)glycosidases"/>
    <property type="match status" value="1"/>
</dbReference>
<evidence type="ECO:0000313" key="1">
    <source>
        <dbReference type="EMBL" id="KZW01872.1"/>
    </source>
</evidence>
<dbReference type="OrthoDB" id="73875at2759"/>
<keyword evidence="2" id="KW-1185">Reference proteome</keyword>
<name>A0A165PA61_EXIGL</name>
<proteinExistence type="predicted"/>
<protein>
    <recommendedName>
        <fullName evidence="3">Chitinase</fullName>
    </recommendedName>
</protein>
<dbReference type="Gene3D" id="3.20.20.80">
    <property type="entry name" value="Glycosidases"/>
    <property type="match status" value="1"/>
</dbReference>
<evidence type="ECO:0008006" key="3">
    <source>
        <dbReference type="Google" id="ProtNLM"/>
    </source>
</evidence>
<dbReference type="InParanoid" id="A0A165PA61"/>
<reference evidence="1 2" key="1">
    <citation type="journal article" date="2016" name="Mol. Biol. Evol.">
        <title>Comparative Genomics of Early-Diverging Mushroom-Forming Fungi Provides Insights into the Origins of Lignocellulose Decay Capabilities.</title>
        <authorList>
            <person name="Nagy L.G."/>
            <person name="Riley R."/>
            <person name="Tritt A."/>
            <person name="Adam C."/>
            <person name="Daum C."/>
            <person name="Floudas D."/>
            <person name="Sun H."/>
            <person name="Yadav J.S."/>
            <person name="Pangilinan J."/>
            <person name="Larsson K.H."/>
            <person name="Matsuura K."/>
            <person name="Barry K."/>
            <person name="Labutti K."/>
            <person name="Kuo R."/>
            <person name="Ohm R.A."/>
            <person name="Bhattacharya S.S."/>
            <person name="Shirouzu T."/>
            <person name="Yoshinaga Y."/>
            <person name="Martin F.M."/>
            <person name="Grigoriev I.V."/>
            <person name="Hibbett D.S."/>
        </authorList>
    </citation>
    <scope>NUCLEOTIDE SEQUENCE [LARGE SCALE GENOMIC DNA]</scope>
    <source>
        <strain evidence="1 2">HHB12029</strain>
    </source>
</reference>
<organism evidence="1 2">
    <name type="scientific">Exidia glandulosa HHB12029</name>
    <dbReference type="NCBI Taxonomy" id="1314781"/>
    <lineage>
        <taxon>Eukaryota</taxon>
        <taxon>Fungi</taxon>
        <taxon>Dikarya</taxon>
        <taxon>Basidiomycota</taxon>
        <taxon>Agaricomycotina</taxon>
        <taxon>Agaricomycetes</taxon>
        <taxon>Auriculariales</taxon>
        <taxon>Exidiaceae</taxon>
        <taxon>Exidia</taxon>
    </lineage>
</organism>
<sequence length="269" mass="28822">ESEHVFKTSIKDRTSRGRLVQISLFNFSPKTAADRQRLIDVVNDVVAKYGITGVDISSLMTDISLDPGDTDYANPKTAAVINLISAIKTLKKTHGDKFIVTITPALTSVQGGHSNYSGASGAFIPIIDALRDEIDIVCPNGWEVETPIPDLDGTGQDMASMDSHVSMPDMLLNGFSVAGSNPKLFAPLRQQQVCVSAFSTYNTGSYGYVAPTAMQSVVTCLTQGSGCGSYIPKAGPYPNFRGMHLVSVHDDQNQGGNFYASTKAFLETL</sequence>
<accession>A0A165PA61</accession>
<dbReference type="AlphaFoldDB" id="A0A165PA61"/>
<evidence type="ECO:0000313" key="2">
    <source>
        <dbReference type="Proteomes" id="UP000077266"/>
    </source>
</evidence>
<feature type="non-terminal residue" evidence="1">
    <location>
        <position position="269"/>
    </location>
</feature>
<gene>
    <name evidence="1" type="ORF">EXIGLDRAFT_565638</name>
</gene>
<dbReference type="EMBL" id="KV425891">
    <property type="protein sequence ID" value="KZW01872.1"/>
    <property type="molecule type" value="Genomic_DNA"/>
</dbReference>
<dbReference type="Proteomes" id="UP000077266">
    <property type="component" value="Unassembled WGS sequence"/>
</dbReference>
<feature type="non-terminal residue" evidence="1">
    <location>
        <position position="1"/>
    </location>
</feature>
<dbReference type="InterPro" id="IPR017853">
    <property type="entry name" value="GH"/>
</dbReference>